<accession>A0A086ZIC1</accession>
<keyword evidence="1" id="KW-0812">Transmembrane</keyword>
<feature type="transmembrane region" description="Helical" evidence="1">
    <location>
        <begin position="72"/>
        <end position="100"/>
    </location>
</feature>
<name>A0A086ZIC1_9BIFI</name>
<evidence type="ECO:0000313" key="2">
    <source>
        <dbReference type="EMBL" id="KFI46271.1"/>
    </source>
</evidence>
<keyword evidence="3" id="KW-1185">Reference proteome</keyword>
<dbReference type="Proteomes" id="UP000029093">
    <property type="component" value="Unassembled WGS sequence"/>
</dbReference>
<protein>
    <submittedName>
        <fullName evidence="2">Uncharacterized protein</fullName>
    </submittedName>
</protein>
<dbReference type="AlphaFoldDB" id="A0A086ZIC1"/>
<evidence type="ECO:0000313" key="3">
    <source>
        <dbReference type="Proteomes" id="UP000029093"/>
    </source>
</evidence>
<organism evidence="2 3">
    <name type="scientific">Bifidobacterium boum</name>
    <dbReference type="NCBI Taxonomy" id="78343"/>
    <lineage>
        <taxon>Bacteria</taxon>
        <taxon>Bacillati</taxon>
        <taxon>Actinomycetota</taxon>
        <taxon>Actinomycetes</taxon>
        <taxon>Bifidobacteriales</taxon>
        <taxon>Bifidobacteriaceae</taxon>
        <taxon>Bifidobacterium</taxon>
    </lineage>
</organism>
<dbReference type="EMBL" id="JGYQ01000016">
    <property type="protein sequence ID" value="KFI46271.1"/>
    <property type="molecule type" value="Genomic_DNA"/>
</dbReference>
<keyword evidence="1" id="KW-0472">Membrane</keyword>
<proteinExistence type="predicted"/>
<sequence>MLQRRIHGRRRVYRRMAMGRVACHCDVGNIPQLLGIMLETVAWAALGGALSAGILLVYCARYCARWGLSDTAALWLAAIRSPGSAVFGAVSAALIAGATIRESQLFRYFKDR</sequence>
<gene>
    <name evidence="2" type="ORF">BBOU_1360</name>
</gene>
<reference evidence="2 3" key="1">
    <citation type="submission" date="2014-03" db="EMBL/GenBank/DDBJ databases">
        <title>Genomics of Bifidobacteria.</title>
        <authorList>
            <person name="Ventura M."/>
            <person name="Milani C."/>
            <person name="Lugli G.A."/>
        </authorList>
    </citation>
    <scope>NUCLEOTIDE SEQUENCE [LARGE SCALE GENOMIC DNA]</scope>
    <source>
        <strain evidence="2 3">LMG 10736</strain>
    </source>
</reference>
<evidence type="ECO:0000256" key="1">
    <source>
        <dbReference type="SAM" id="Phobius"/>
    </source>
</evidence>
<feature type="transmembrane region" description="Helical" evidence="1">
    <location>
        <begin position="41"/>
        <end position="60"/>
    </location>
</feature>
<comment type="caution">
    <text evidence="2">The sequence shown here is derived from an EMBL/GenBank/DDBJ whole genome shotgun (WGS) entry which is preliminary data.</text>
</comment>
<keyword evidence="1" id="KW-1133">Transmembrane helix</keyword>